<reference evidence="2" key="1">
    <citation type="journal article" date="2014" name="Int. J. Syst. Evol. Microbiol.">
        <title>Complete genome of a new Firmicutes species belonging to the dominant human colonic microbiota ('Ruminococcus bicirculans') reveals two chromosomes and a selective capacity to utilize plant glucans.</title>
        <authorList>
            <consortium name="NISC Comparative Sequencing Program"/>
            <person name="Wegmann U."/>
            <person name="Louis P."/>
            <person name="Goesmann A."/>
            <person name="Henrissat B."/>
            <person name="Duncan S.H."/>
            <person name="Flint H.J."/>
        </authorList>
    </citation>
    <scope>NUCLEOTIDE SEQUENCE</scope>
    <source>
        <strain evidence="2">JCM 9687</strain>
    </source>
</reference>
<dbReference type="EMBL" id="BAAAYK010000038">
    <property type="protein sequence ID" value="GAA3363951.1"/>
    <property type="molecule type" value="Genomic_DNA"/>
</dbReference>
<feature type="domain" description="Bulb-type lectin" evidence="1">
    <location>
        <begin position="1"/>
        <end position="125"/>
    </location>
</feature>
<dbReference type="Gene3D" id="2.90.10.10">
    <property type="entry name" value="Bulb-type lectin domain"/>
    <property type="match status" value="2"/>
</dbReference>
<gene>
    <name evidence="2" type="ORF">GCM10020366_10480</name>
    <name evidence="3" type="ORF">GCM10020366_10850</name>
    <name evidence="4" type="ORF">GCM10020366_57880</name>
</gene>
<dbReference type="EMBL" id="BAAAYK010000031">
    <property type="protein sequence ID" value="GAA3354279.1"/>
    <property type="molecule type" value="Genomic_DNA"/>
</dbReference>
<protein>
    <recommendedName>
        <fullName evidence="1">Bulb-type lectin domain-containing protein</fullName>
    </recommendedName>
</protein>
<evidence type="ECO:0000313" key="3">
    <source>
        <dbReference type="EMBL" id="GAA3354356.1"/>
    </source>
</evidence>
<evidence type="ECO:0000313" key="2">
    <source>
        <dbReference type="EMBL" id="GAA3354279.1"/>
    </source>
</evidence>
<name>A0ABP6RJA8_9PSEU</name>
<evidence type="ECO:0000313" key="5">
    <source>
        <dbReference type="Proteomes" id="UP001500483"/>
    </source>
</evidence>
<dbReference type="EMBL" id="BAAAYK010000031">
    <property type="protein sequence ID" value="GAA3354356.1"/>
    <property type="molecule type" value="Genomic_DNA"/>
</dbReference>
<reference evidence="5" key="2">
    <citation type="journal article" date="2019" name="Int. J. Syst. Evol. Microbiol.">
        <title>The Global Catalogue of Microorganisms (GCM) 10K type strain sequencing project: providing services to taxonomists for standard genome sequencing and annotation.</title>
        <authorList>
            <consortium name="The Broad Institute Genomics Platform"/>
            <consortium name="The Broad Institute Genome Sequencing Center for Infectious Disease"/>
            <person name="Wu L."/>
            <person name="Ma J."/>
        </authorList>
    </citation>
    <scope>NUCLEOTIDE SEQUENCE [LARGE SCALE GENOMIC DNA]</scope>
    <source>
        <strain evidence="5">JCM 9687</strain>
    </source>
</reference>
<dbReference type="PROSITE" id="PS50927">
    <property type="entry name" value="BULB_LECTIN"/>
    <property type="match status" value="1"/>
</dbReference>
<sequence>MLRPGEHLSRRAVSCPSGEYGLVHQHDGNVVLYRNADSVAVWATGTNYQRAVRDSPLVSDPDPAFGRPGRLALEEDGDLVVYAHTGERLWAIGPQREPVESLVVHDWGKIALKNEQGHVLWESPRAPKRWDGWNSPADGHRVRRGQTLRNASLTSANGEYQFVVGEEDACFLCRVDGPVLWHEPIRRGDGFALTADGEPRTVRPDGYALPGIVGPAPDVRAEALLVTDDGLLALVDAHDEILWAHRPKPLAPAVPAKRARPARPTRPANVPELPATEEVPVVRTDFSDDAAWAATAARTTADYFEGEPDDEPWSANVVLVDDRRYAGLSAAQLTALVPADADWPLLVVADAHTMTAPEHDVLVVSLDEDSFGETRRATTGALVEMEINLSLANMDWEDFADEEDFGLIEPMNVENHPHPPTS</sequence>
<comment type="caution">
    <text evidence="2">The sequence shown here is derived from an EMBL/GenBank/DDBJ whole genome shotgun (WGS) entry which is preliminary data.</text>
</comment>
<evidence type="ECO:0000259" key="1">
    <source>
        <dbReference type="PROSITE" id="PS50927"/>
    </source>
</evidence>
<reference evidence="2" key="3">
    <citation type="submission" date="2023-12" db="EMBL/GenBank/DDBJ databases">
        <authorList>
            <person name="Sun Q."/>
            <person name="Inoue M."/>
        </authorList>
    </citation>
    <scope>NUCLEOTIDE SEQUENCE</scope>
    <source>
        <strain evidence="2">JCM 9687</strain>
    </source>
</reference>
<dbReference type="InterPro" id="IPR001480">
    <property type="entry name" value="Bulb-type_lectin_dom"/>
</dbReference>
<dbReference type="InterPro" id="IPR036426">
    <property type="entry name" value="Bulb-type_lectin_dom_sf"/>
</dbReference>
<dbReference type="Pfam" id="PF21962">
    <property type="entry name" value="DUF6924"/>
    <property type="match status" value="1"/>
</dbReference>
<dbReference type="Proteomes" id="UP001500483">
    <property type="component" value="Unassembled WGS sequence"/>
</dbReference>
<keyword evidence="5" id="KW-1185">Reference proteome</keyword>
<organism evidence="2 5">
    <name type="scientific">Saccharopolyspora gregorii</name>
    <dbReference type="NCBI Taxonomy" id="33914"/>
    <lineage>
        <taxon>Bacteria</taxon>
        <taxon>Bacillati</taxon>
        <taxon>Actinomycetota</taxon>
        <taxon>Actinomycetes</taxon>
        <taxon>Pseudonocardiales</taxon>
        <taxon>Pseudonocardiaceae</taxon>
        <taxon>Saccharopolyspora</taxon>
    </lineage>
</organism>
<dbReference type="SUPFAM" id="SSF51110">
    <property type="entry name" value="alpha-D-mannose-specific plant lectins"/>
    <property type="match status" value="1"/>
</dbReference>
<dbReference type="InterPro" id="IPR053832">
    <property type="entry name" value="DUF6924"/>
</dbReference>
<proteinExistence type="predicted"/>
<evidence type="ECO:0000313" key="4">
    <source>
        <dbReference type="EMBL" id="GAA3363951.1"/>
    </source>
</evidence>
<accession>A0ABP6RJA8</accession>